<keyword evidence="1" id="KW-0460">Magnesium</keyword>
<feature type="binding site" evidence="1">
    <location>
        <position position="435"/>
    </location>
    <ligand>
        <name>Mg(2+)</name>
        <dbReference type="ChEBI" id="CHEBI:18420"/>
        <label>1</label>
    </ligand>
</feature>
<accession>A0A517MWD5</accession>
<feature type="binding site" evidence="1">
    <location>
        <position position="189"/>
    </location>
    <ligand>
        <name>Mg(2+)</name>
        <dbReference type="ChEBI" id="CHEBI:18420"/>
        <label>1</label>
    </ligand>
</feature>
<keyword evidence="1" id="KW-0479">Metal-binding</keyword>
<keyword evidence="2" id="KW-0378">Hydrolase</keyword>
<evidence type="ECO:0000256" key="1">
    <source>
        <dbReference type="PIRSR" id="PIRSR605502-1"/>
    </source>
</evidence>
<gene>
    <name evidence="2" type="ORF">HG15A2_24830</name>
</gene>
<dbReference type="EMBL" id="CP036263">
    <property type="protein sequence ID" value="QDS99191.1"/>
    <property type="molecule type" value="Genomic_DNA"/>
</dbReference>
<dbReference type="Proteomes" id="UP000319852">
    <property type="component" value="Chromosome"/>
</dbReference>
<dbReference type="KEGG" id="amob:HG15A2_24830"/>
<dbReference type="GO" id="GO:0046872">
    <property type="term" value="F:metal ion binding"/>
    <property type="evidence" value="ECO:0007669"/>
    <property type="project" value="UniProtKB-KW"/>
</dbReference>
<dbReference type="Gene3D" id="1.10.4080.10">
    <property type="entry name" value="ADP-ribosylation/Crystallin J1"/>
    <property type="match status" value="1"/>
</dbReference>
<feature type="binding site" evidence="1">
    <location>
        <position position="437"/>
    </location>
    <ligand>
        <name>Mg(2+)</name>
        <dbReference type="ChEBI" id="CHEBI:18420"/>
        <label>1</label>
    </ligand>
</feature>
<name>A0A517MWD5_9BACT</name>
<sequence>MNLIDNCGEGDSSSKSSLSESYYEDNETLQCRLAFIESDHTGSFAKKCELLPGINWERMLQSRTSRRQFMIASMLIGIDQTWSSDKHVMGGETPRLVSTTSRINGDKVKGLLLGSAIGDALGGPIEFQKSEAVAAMMPGYRSWSADRALSVDDLSRMSKSLQLQSYQKLRPEPEAYGQWQSSAASGTITDDTRQKMVLMNALQKAMQENRLPVAEKDLARAYLEFIDTEAITKRANYRDLCEESLREYWKSAHWVLGSRDLRIAAPTDRIWAGIPTCCGQMTMLPVAALYAGKPEEAYRACYALSFFDTGTAKDINSAIVAGLAVALQQNTPTDLQSRKTAWQAITNSMKATDPYRYIDVPYASRPITLWLDFSHNAFVRAKGKPNSLFEILENEGQAKYYWEAHFVLALVFSAIEFCDYDPLAAMALVLDFGHDTDSAAQLLGAFVGALHGVQLFPNHLQQPVSKQLAEDYDVSLDDWVELLLLLSDREKYPQVVSFE</sequence>
<feature type="binding site" evidence="1">
    <location>
        <position position="190"/>
    </location>
    <ligand>
        <name>Mg(2+)</name>
        <dbReference type="ChEBI" id="CHEBI:18420"/>
        <label>1</label>
    </ligand>
</feature>
<dbReference type="Pfam" id="PF03747">
    <property type="entry name" value="ADP_ribosyl_GH"/>
    <property type="match status" value="1"/>
</dbReference>
<dbReference type="SUPFAM" id="SSF101478">
    <property type="entry name" value="ADP-ribosylglycohydrolase"/>
    <property type="match status" value="1"/>
</dbReference>
<dbReference type="GO" id="GO:0016787">
    <property type="term" value="F:hydrolase activity"/>
    <property type="evidence" value="ECO:0007669"/>
    <property type="project" value="UniProtKB-KW"/>
</dbReference>
<feature type="binding site" evidence="1">
    <location>
        <position position="438"/>
    </location>
    <ligand>
        <name>Mg(2+)</name>
        <dbReference type="ChEBI" id="CHEBI:18420"/>
        <label>1</label>
    </ligand>
</feature>
<proteinExistence type="predicted"/>
<dbReference type="OrthoDB" id="233787at2"/>
<dbReference type="InterPro" id="IPR036705">
    <property type="entry name" value="Ribosyl_crysJ1_sf"/>
</dbReference>
<comment type="cofactor">
    <cofactor evidence="1">
        <name>Mg(2+)</name>
        <dbReference type="ChEBI" id="CHEBI:18420"/>
    </cofactor>
    <text evidence="1">Binds 2 magnesium ions per subunit.</text>
</comment>
<feature type="binding site" evidence="1">
    <location>
        <position position="191"/>
    </location>
    <ligand>
        <name>Mg(2+)</name>
        <dbReference type="ChEBI" id="CHEBI:18420"/>
        <label>1</label>
    </ligand>
</feature>
<evidence type="ECO:0000313" key="3">
    <source>
        <dbReference type="Proteomes" id="UP000319852"/>
    </source>
</evidence>
<dbReference type="AlphaFoldDB" id="A0A517MWD5"/>
<reference evidence="2 3" key="1">
    <citation type="submission" date="2019-02" db="EMBL/GenBank/DDBJ databases">
        <title>Deep-cultivation of Planctomycetes and their phenomic and genomic characterization uncovers novel biology.</title>
        <authorList>
            <person name="Wiegand S."/>
            <person name="Jogler M."/>
            <person name="Boedeker C."/>
            <person name="Pinto D."/>
            <person name="Vollmers J."/>
            <person name="Rivas-Marin E."/>
            <person name="Kohn T."/>
            <person name="Peeters S.H."/>
            <person name="Heuer A."/>
            <person name="Rast P."/>
            <person name="Oberbeckmann S."/>
            <person name="Bunk B."/>
            <person name="Jeske O."/>
            <person name="Meyerdierks A."/>
            <person name="Storesund J.E."/>
            <person name="Kallscheuer N."/>
            <person name="Luecker S."/>
            <person name="Lage O.M."/>
            <person name="Pohl T."/>
            <person name="Merkel B.J."/>
            <person name="Hornburger P."/>
            <person name="Mueller R.-W."/>
            <person name="Bruemmer F."/>
            <person name="Labrenz M."/>
            <person name="Spormann A.M."/>
            <person name="Op den Camp H."/>
            <person name="Overmann J."/>
            <person name="Amann R."/>
            <person name="Jetten M.S.M."/>
            <person name="Mascher T."/>
            <person name="Medema M.H."/>
            <person name="Devos D.P."/>
            <person name="Kaster A.-K."/>
            <person name="Ovreas L."/>
            <person name="Rohde M."/>
            <person name="Galperin M.Y."/>
            <person name="Jogler C."/>
        </authorList>
    </citation>
    <scope>NUCLEOTIDE SEQUENCE [LARGE SCALE GENOMIC DNA]</scope>
    <source>
        <strain evidence="2 3">HG15A2</strain>
    </source>
</reference>
<protein>
    <submittedName>
        <fullName evidence="2">ADP-ribosylglycohydrolase</fullName>
    </submittedName>
</protein>
<dbReference type="InterPro" id="IPR005502">
    <property type="entry name" value="Ribosyl_crysJ1"/>
</dbReference>
<evidence type="ECO:0000313" key="2">
    <source>
        <dbReference type="EMBL" id="QDS99191.1"/>
    </source>
</evidence>
<keyword evidence="3" id="KW-1185">Reference proteome</keyword>
<organism evidence="2 3">
    <name type="scientific">Adhaeretor mobilis</name>
    <dbReference type="NCBI Taxonomy" id="1930276"/>
    <lineage>
        <taxon>Bacteria</taxon>
        <taxon>Pseudomonadati</taxon>
        <taxon>Planctomycetota</taxon>
        <taxon>Planctomycetia</taxon>
        <taxon>Pirellulales</taxon>
        <taxon>Lacipirellulaceae</taxon>
        <taxon>Adhaeretor</taxon>
    </lineage>
</organism>